<evidence type="ECO:0000256" key="2">
    <source>
        <dbReference type="ARBA" id="ARBA00022679"/>
    </source>
</evidence>
<dbReference type="SUPFAM" id="SSF53756">
    <property type="entry name" value="UDP-Glycosyltransferase/glycogen phosphorylase"/>
    <property type="match status" value="1"/>
</dbReference>
<dbReference type="GO" id="GO:0016757">
    <property type="term" value="F:glycosyltransferase activity"/>
    <property type="evidence" value="ECO:0007669"/>
    <property type="project" value="UniProtKB-KW"/>
</dbReference>
<evidence type="ECO:0000313" key="7">
    <source>
        <dbReference type="EMBL" id="KDS41488.1"/>
    </source>
</evidence>
<dbReference type="PANTHER" id="PTHR12526:SF629">
    <property type="entry name" value="TEICHURONIC ACID BIOSYNTHESIS GLYCOSYLTRANSFERASE TUAH-RELATED"/>
    <property type="match status" value="1"/>
</dbReference>
<evidence type="ECO:0000256" key="1">
    <source>
        <dbReference type="ARBA" id="ARBA00022676"/>
    </source>
</evidence>
<evidence type="ECO:0000313" key="5">
    <source>
        <dbReference type="EMBL" id="KDS40315.1"/>
    </source>
</evidence>
<evidence type="ECO:0000259" key="3">
    <source>
        <dbReference type="Pfam" id="PF00534"/>
    </source>
</evidence>
<keyword evidence="2 6" id="KW-0808">Transferase</keyword>
<evidence type="ECO:0000313" key="4">
    <source>
        <dbReference type="EMBL" id="KDS35533.1"/>
    </source>
</evidence>
<dbReference type="Gene3D" id="3.40.50.2000">
    <property type="entry name" value="Glycogen Phosphorylase B"/>
    <property type="match status" value="2"/>
</dbReference>
<sequence>MKVTLLYSKYLSDPTGASAVMRFLHESKSLFEDKGVDIDYYTRENIFPNKIKGSKAAEIHGIKKYLYNLIDSHCRTNSLAALLHLYIRSGRAAKTLVSRYRQLNRKADVVFMHELNTCYYYLKTRKKEDTAKVVLVVHTNGELYKMDFIQYPCLRKGFLSKYYTSKGEFVLKHIDKIGFVAESSSLHFIEIHPRFDKNNVFFNYNGVPEYKVNDTTKNPEVLSICCVGTICERKGQRFIIEALKELPENLLGKIHINIIGNGTIKDELYNTCKDNNILDFISFLGSRTDVAEILAENDIFILPSLDEGLPISILEAMRQGLPIISTRVGGIPEMIIEGETGFLIEPSKEGVKDFLMNLDKYDWKKMGDNSKRLFDERFSLHSMVNGYSEVFHNLLKK</sequence>
<evidence type="ECO:0000313" key="8">
    <source>
        <dbReference type="Proteomes" id="UP000027850"/>
    </source>
</evidence>
<name>A0AB34LCA1_PARDI</name>
<dbReference type="EMBL" id="JNHK01000012">
    <property type="protein sequence ID" value="KDS41488.1"/>
    <property type="molecule type" value="Genomic_DNA"/>
</dbReference>
<reference evidence="6 8" key="1">
    <citation type="submission" date="2014-04" db="EMBL/GenBank/DDBJ databases">
        <authorList>
            <person name="Sears C."/>
            <person name="Carroll K."/>
            <person name="Sack B.R."/>
            <person name="Qadri F."/>
            <person name="Myers L.L."/>
            <person name="Chung G.-T."/>
            <person name="Escheverria P."/>
            <person name="Fraser C.M."/>
            <person name="Sadzewicz L."/>
            <person name="Shefchek K.A."/>
            <person name="Tallon L."/>
            <person name="Das S.P."/>
            <person name="Daugherty S."/>
            <person name="Mongodin E.F."/>
        </authorList>
    </citation>
    <scope>NUCLEOTIDE SEQUENCE [LARGE SCALE GENOMIC DNA]</scope>
    <source>
        <strain evidence="6 8">3776 D15 i</strain>
    </source>
</reference>
<proteinExistence type="predicted"/>
<gene>
    <name evidence="4" type="ORF">M091_2418</name>
    <name evidence="7" type="ORF">M091_3437</name>
    <name evidence="6" type="ORF">M091_3828</name>
    <name evidence="5" type="ORF">M091_3938</name>
</gene>
<dbReference type="Proteomes" id="UP000027850">
    <property type="component" value="Unassembled WGS sequence"/>
</dbReference>
<accession>A0AB34LCA1</accession>
<comment type="caution">
    <text evidence="6">The sequence shown here is derived from an EMBL/GenBank/DDBJ whole genome shotgun (WGS) entry which is preliminary data.</text>
</comment>
<organism evidence="6 8">
    <name type="scientific">Parabacteroides distasonis str. 3776 D15 i</name>
    <dbReference type="NCBI Taxonomy" id="1339342"/>
    <lineage>
        <taxon>Bacteria</taxon>
        <taxon>Pseudomonadati</taxon>
        <taxon>Bacteroidota</taxon>
        <taxon>Bacteroidia</taxon>
        <taxon>Bacteroidales</taxon>
        <taxon>Tannerellaceae</taxon>
        <taxon>Parabacteroides</taxon>
    </lineage>
</organism>
<protein>
    <submittedName>
        <fullName evidence="6">Glycosyl transferases group 1 family protein</fullName>
    </submittedName>
</protein>
<dbReference type="InterPro" id="IPR001296">
    <property type="entry name" value="Glyco_trans_1"/>
</dbReference>
<evidence type="ECO:0000313" key="6">
    <source>
        <dbReference type="EMBL" id="KDS40568.1"/>
    </source>
</evidence>
<dbReference type="PANTHER" id="PTHR12526">
    <property type="entry name" value="GLYCOSYLTRANSFERASE"/>
    <property type="match status" value="1"/>
</dbReference>
<keyword evidence="1" id="KW-0328">Glycosyltransferase</keyword>
<dbReference type="Pfam" id="PF00534">
    <property type="entry name" value="Glycos_transf_1"/>
    <property type="match status" value="1"/>
</dbReference>
<feature type="domain" description="Glycosyl transferase family 1" evidence="3">
    <location>
        <begin position="216"/>
        <end position="347"/>
    </location>
</feature>
<dbReference type="EMBL" id="JNHK01000094">
    <property type="protein sequence ID" value="KDS35533.1"/>
    <property type="molecule type" value="Genomic_DNA"/>
</dbReference>
<dbReference type="CDD" id="cd03801">
    <property type="entry name" value="GT4_PimA-like"/>
    <property type="match status" value="1"/>
</dbReference>
<dbReference type="AlphaFoldDB" id="A0AB34LCA1"/>
<dbReference type="RefSeq" id="WP_036617776.1">
    <property type="nucleotide sequence ID" value="NZ_JNHK01000012.1"/>
</dbReference>
<dbReference type="EMBL" id="JNHK01000027">
    <property type="protein sequence ID" value="KDS40568.1"/>
    <property type="molecule type" value="Genomic_DNA"/>
</dbReference>
<dbReference type="EMBL" id="JNHK01000038">
    <property type="protein sequence ID" value="KDS40315.1"/>
    <property type="molecule type" value="Genomic_DNA"/>
</dbReference>